<dbReference type="Proteomes" id="UP001157355">
    <property type="component" value="Unassembled WGS sequence"/>
</dbReference>
<dbReference type="RefSeq" id="WP_284324472.1">
    <property type="nucleotide sequence ID" value="NZ_BSPP01000004.1"/>
</dbReference>
<evidence type="ECO:0000256" key="1">
    <source>
        <dbReference type="ARBA" id="ARBA00001947"/>
    </source>
</evidence>
<sequence>MALMRAAVMNGFGQPLRLVDLPVPAPGAGEILIRLEASGVCHSDVHIWKGETQASVAPDPFILGHEGVGEVAAIGAGVEGWVIGQRAGAAWLHDTCGTCDLCLAGEESFCAAQRAHGFNVPGTFAEYVVAKAAFAVKVPAGDGAALAPLMCAGLTAYGAIERAKLVHGETCAIFGCGGLGLFAVQLAARRGARVVAVDNDPAKLELARRLGASATELATATLPDTWPQVLRAHATINFAPTTRTWPAMQAATRPLGRIIAAAMVAEPVPLSHEWLTWTGITLTGTSVGTRAQMAELMHLHQESPLESPVEVIRLQDASEALLALDQGRAKMRYSIAF</sequence>
<evidence type="ECO:0000256" key="5">
    <source>
        <dbReference type="ARBA" id="ARBA00022833"/>
    </source>
</evidence>
<comment type="cofactor">
    <cofactor evidence="1 7">
        <name>Zn(2+)</name>
        <dbReference type="ChEBI" id="CHEBI:29105"/>
    </cofactor>
</comment>
<dbReference type="SUPFAM" id="SSF51735">
    <property type="entry name" value="NAD(P)-binding Rossmann-fold domains"/>
    <property type="match status" value="1"/>
</dbReference>
<dbReference type="InterPro" id="IPR013149">
    <property type="entry name" value="ADH-like_C"/>
</dbReference>
<comment type="caution">
    <text evidence="9">The sequence shown here is derived from an EMBL/GenBank/DDBJ whole genome shotgun (WGS) entry which is preliminary data.</text>
</comment>
<evidence type="ECO:0000256" key="6">
    <source>
        <dbReference type="ARBA" id="ARBA00023002"/>
    </source>
</evidence>
<dbReference type="PROSITE" id="PS00059">
    <property type="entry name" value="ADH_ZINC"/>
    <property type="match status" value="1"/>
</dbReference>
<keyword evidence="6" id="KW-0560">Oxidoreductase</keyword>
<dbReference type="InterPro" id="IPR002328">
    <property type="entry name" value="ADH_Zn_CS"/>
</dbReference>
<evidence type="ECO:0000256" key="4">
    <source>
        <dbReference type="ARBA" id="ARBA00022723"/>
    </source>
</evidence>
<dbReference type="Gene3D" id="3.40.50.720">
    <property type="entry name" value="NAD(P)-binding Rossmann-like Domain"/>
    <property type="match status" value="1"/>
</dbReference>
<reference evidence="9 10" key="1">
    <citation type="journal article" date="2014" name="Int. J. Syst. Evol. Microbiol.">
        <title>Complete genome sequence of Corynebacterium casei LMG S-19264T (=DSM 44701T), isolated from a smear-ripened cheese.</title>
        <authorList>
            <consortium name="US DOE Joint Genome Institute (JGI-PGF)"/>
            <person name="Walter F."/>
            <person name="Albersmeier A."/>
            <person name="Kalinowski J."/>
            <person name="Ruckert C."/>
        </authorList>
    </citation>
    <scope>NUCLEOTIDE SEQUENCE [LARGE SCALE GENOMIC DNA]</scope>
    <source>
        <strain evidence="9 10">NBRC 111766</strain>
    </source>
</reference>
<keyword evidence="4 7" id="KW-0479">Metal-binding</keyword>
<accession>A0AA37TRH5</accession>
<gene>
    <name evidence="9" type="ORF">GCM10010873_12460</name>
</gene>
<keyword evidence="5 7" id="KW-0862">Zinc</keyword>
<evidence type="ECO:0000256" key="2">
    <source>
        <dbReference type="ARBA" id="ARBA00008072"/>
    </source>
</evidence>
<dbReference type="InterPro" id="IPR011032">
    <property type="entry name" value="GroES-like_sf"/>
</dbReference>
<dbReference type="SUPFAM" id="SSF50129">
    <property type="entry name" value="GroES-like"/>
    <property type="match status" value="1"/>
</dbReference>
<dbReference type="EC" id="1.1.1.1" evidence="3"/>
<name>A0AA37TRH5_9RHOB</name>
<dbReference type="InterPro" id="IPR020843">
    <property type="entry name" value="ER"/>
</dbReference>
<evidence type="ECO:0000313" key="10">
    <source>
        <dbReference type="Proteomes" id="UP001157355"/>
    </source>
</evidence>
<feature type="domain" description="Enoyl reductase (ER)" evidence="8">
    <location>
        <begin position="13"/>
        <end position="329"/>
    </location>
</feature>
<protein>
    <recommendedName>
        <fullName evidence="3">alcohol dehydrogenase</fullName>
        <ecNumber evidence="3">1.1.1.1</ecNumber>
    </recommendedName>
</protein>
<dbReference type="Pfam" id="PF00107">
    <property type="entry name" value="ADH_zinc_N"/>
    <property type="match status" value="1"/>
</dbReference>
<dbReference type="PANTHER" id="PTHR42940:SF8">
    <property type="entry name" value="VACUOLAR PROTEIN SORTING-ASSOCIATED PROTEIN 11"/>
    <property type="match status" value="1"/>
</dbReference>
<dbReference type="SMART" id="SM00829">
    <property type="entry name" value="PKS_ER"/>
    <property type="match status" value="1"/>
</dbReference>
<dbReference type="GO" id="GO:0008270">
    <property type="term" value="F:zinc ion binding"/>
    <property type="evidence" value="ECO:0007669"/>
    <property type="project" value="InterPro"/>
</dbReference>
<comment type="similarity">
    <text evidence="2 7">Belongs to the zinc-containing alcohol dehydrogenase family.</text>
</comment>
<dbReference type="InterPro" id="IPR013154">
    <property type="entry name" value="ADH-like_N"/>
</dbReference>
<evidence type="ECO:0000256" key="3">
    <source>
        <dbReference type="ARBA" id="ARBA00013190"/>
    </source>
</evidence>
<evidence type="ECO:0000259" key="8">
    <source>
        <dbReference type="SMART" id="SM00829"/>
    </source>
</evidence>
<dbReference type="Pfam" id="PF08240">
    <property type="entry name" value="ADH_N"/>
    <property type="match status" value="1"/>
</dbReference>
<evidence type="ECO:0000256" key="7">
    <source>
        <dbReference type="RuleBase" id="RU361277"/>
    </source>
</evidence>
<dbReference type="PANTHER" id="PTHR42940">
    <property type="entry name" value="ALCOHOL DEHYDROGENASE 1-RELATED"/>
    <property type="match status" value="1"/>
</dbReference>
<evidence type="ECO:0000313" key="9">
    <source>
        <dbReference type="EMBL" id="GLS86272.1"/>
    </source>
</evidence>
<dbReference type="EMBL" id="BSPP01000004">
    <property type="protein sequence ID" value="GLS86272.1"/>
    <property type="molecule type" value="Genomic_DNA"/>
</dbReference>
<dbReference type="AlphaFoldDB" id="A0AA37TRH5"/>
<dbReference type="GO" id="GO:0004022">
    <property type="term" value="F:alcohol dehydrogenase (NAD+) activity"/>
    <property type="evidence" value="ECO:0007669"/>
    <property type="project" value="UniProtKB-EC"/>
</dbReference>
<dbReference type="Gene3D" id="3.90.180.10">
    <property type="entry name" value="Medium-chain alcohol dehydrogenases, catalytic domain"/>
    <property type="match status" value="1"/>
</dbReference>
<dbReference type="InterPro" id="IPR036291">
    <property type="entry name" value="NAD(P)-bd_dom_sf"/>
</dbReference>
<keyword evidence="10" id="KW-1185">Reference proteome</keyword>
<organism evidence="9 10">
    <name type="scientific">Cypionkella aquatica</name>
    <dbReference type="NCBI Taxonomy" id="1756042"/>
    <lineage>
        <taxon>Bacteria</taxon>
        <taxon>Pseudomonadati</taxon>
        <taxon>Pseudomonadota</taxon>
        <taxon>Alphaproteobacteria</taxon>
        <taxon>Rhodobacterales</taxon>
        <taxon>Paracoccaceae</taxon>
        <taxon>Cypionkella</taxon>
    </lineage>
</organism>
<proteinExistence type="inferred from homology"/>
<dbReference type="GO" id="GO:0005737">
    <property type="term" value="C:cytoplasm"/>
    <property type="evidence" value="ECO:0007669"/>
    <property type="project" value="TreeGrafter"/>
</dbReference>